<dbReference type="EMBL" id="CACRUL010000016">
    <property type="protein sequence ID" value="VYU17777.1"/>
    <property type="molecule type" value="Genomic_DNA"/>
</dbReference>
<name>A0A6N3CW02_STROR</name>
<accession>A0A6N3CW02</accession>
<organism evidence="1">
    <name type="scientific">Streptococcus oralis</name>
    <dbReference type="NCBI Taxonomy" id="1303"/>
    <lineage>
        <taxon>Bacteria</taxon>
        <taxon>Bacillati</taxon>
        <taxon>Bacillota</taxon>
        <taxon>Bacilli</taxon>
        <taxon>Lactobacillales</taxon>
        <taxon>Streptococcaceae</taxon>
        <taxon>Streptococcus</taxon>
    </lineage>
</organism>
<evidence type="ECO:0008006" key="2">
    <source>
        <dbReference type="Google" id="ProtNLM"/>
    </source>
</evidence>
<proteinExistence type="predicted"/>
<evidence type="ECO:0000313" key="1">
    <source>
        <dbReference type="EMBL" id="VYU17777.1"/>
    </source>
</evidence>
<protein>
    <recommendedName>
        <fullName evidence="2">Phage resistance protein</fullName>
    </recommendedName>
</protein>
<reference evidence="1" key="1">
    <citation type="submission" date="2019-11" db="EMBL/GenBank/DDBJ databases">
        <authorList>
            <person name="Feng L."/>
        </authorList>
    </citation>
    <scope>NUCLEOTIDE SEQUENCE</scope>
    <source>
        <strain evidence="1">SrubneriLFYP117</strain>
    </source>
</reference>
<gene>
    <name evidence="1" type="ORF">SRLFYP117_01236</name>
</gene>
<sequence>MNIVDQLKEVVSLNWTDEDYGRSKNKADYKKQLSNIYQLDSLNYIEHNKTKILIPESEVMYIADRNGEQKKFISCSSVKTNGEPTVKYKATFPNFAKMVIDYLMGRYVVFDNRIYDINNQQATLIDEITLARFYGFKNDISYVVDILKGIDKHFHVEPVRKLELYKIAGKDFIIDLEAHTVTRTTIDNQRSFFKYYPVEYEQAIKSKEVAMEFLNYVIDDPDSLHNALLQTYYMVQVASGLKSKTNFFLAKSGVRTGKGLRHIALSGLLNKIDVELDSLTAGGFEASNAWAMFSGGEMALATEQGDIIGDKIERVLKIIATEKTHLGRNVGGNQGLVYLTSVLCIDTNRNVSLSDEMNGRKVLIQYKDRPKGETDLEREQAFEKYWKEFTDQDKNPKIEGCIGFLLASLDYFKDQGEKFIWKDVEVYNGNETLDDFQMYLINELQSSDYVVRSNGNDLIDIYKRTYGSNTVKAGKALQTIGVKPAKKKINGEVMSIYRIANKKRFNSFIPHEEVEDKKLSLFEADPFL</sequence>
<dbReference type="RefSeq" id="WP_422070397.1">
    <property type="nucleotide sequence ID" value="NZ_CACRUL010000016.1"/>
</dbReference>
<dbReference type="AlphaFoldDB" id="A0A6N3CW02"/>